<protein>
    <submittedName>
        <fullName evidence="8">MFS transporter</fullName>
    </submittedName>
</protein>
<dbReference type="InterPro" id="IPR020846">
    <property type="entry name" value="MFS_dom"/>
</dbReference>
<feature type="transmembrane region" description="Helical" evidence="6">
    <location>
        <begin position="359"/>
        <end position="380"/>
    </location>
</feature>
<evidence type="ECO:0000256" key="2">
    <source>
        <dbReference type="ARBA" id="ARBA00022448"/>
    </source>
</evidence>
<feature type="transmembrane region" description="Helical" evidence="6">
    <location>
        <begin position="264"/>
        <end position="283"/>
    </location>
</feature>
<dbReference type="PANTHER" id="PTHR23505:SF79">
    <property type="entry name" value="PROTEIN SPINSTER"/>
    <property type="match status" value="1"/>
</dbReference>
<dbReference type="RefSeq" id="WP_273690704.1">
    <property type="nucleotide sequence ID" value="NZ_CP117411.1"/>
</dbReference>
<evidence type="ECO:0000256" key="4">
    <source>
        <dbReference type="ARBA" id="ARBA00022989"/>
    </source>
</evidence>
<sequence>MQTQPATDVGTRTSLWVLLLMTLTYTSSFMDRTILSIIQNPIKEELGLSDTQLGLLGGFAFAIFYSTLGIPIARLAEQVDRRWLISVSLTIWSAATAMSGLARGFASLFLLRVAVGVGEAGASPPAHSLITDFFPPHRRGTAFSIYSLGVSAGVLIGATGGGYVAQTYGWRMTFAVFGIPGLLLAILIPLTIREPARGRLDPGQPVEAAPPSFAAVLRQFRAKRALFHCVAGASIAAFGSYSILTFAAPFFIRVYGATLSEAGLFLGLTSGVSAGIGIFLSGIVTDRLGSRDRRWAVWVPAIGLLLATPGYIMGFLAPTQALAMTILLVPPALQYLYMGPTFGLMHNMVTPRMRATATALLYLAVNLFGMGLGPTLTGFLSDRLAAAHFTGGDYAVQCAGGKATQAALDTLCRAASAEGVRWSLILATSAFLWAAIHYLIAARTLRADLGQTDPARQ</sequence>
<dbReference type="Proteomes" id="UP001220395">
    <property type="component" value="Chromosome"/>
</dbReference>
<feature type="transmembrane region" description="Helical" evidence="6">
    <location>
        <begin position="15"/>
        <end position="35"/>
    </location>
</feature>
<feature type="transmembrane region" description="Helical" evidence="6">
    <location>
        <begin position="82"/>
        <end position="102"/>
    </location>
</feature>
<accession>A0ABY7TQ61</accession>
<feature type="transmembrane region" description="Helical" evidence="6">
    <location>
        <begin position="295"/>
        <end position="315"/>
    </location>
</feature>
<reference evidence="8 9" key="1">
    <citation type="submission" date="2023-02" db="EMBL/GenBank/DDBJ databases">
        <title>Genome sequence of Sphingomonas naphthae.</title>
        <authorList>
            <person name="Kim S."/>
            <person name="Heo J."/>
            <person name="Kwon S.-W."/>
        </authorList>
    </citation>
    <scope>NUCLEOTIDE SEQUENCE [LARGE SCALE GENOMIC DNA]</scope>
    <source>
        <strain evidence="8 9">KACC 18716</strain>
    </source>
</reference>
<dbReference type="InterPro" id="IPR044770">
    <property type="entry name" value="MFS_spinster-like"/>
</dbReference>
<feature type="transmembrane region" description="Helical" evidence="6">
    <location>
        <begin position="170"/>
        <end position="192"/>
    </location>
</feature>
<proteinExistence type="predicted"/>
<evidence type="ECO:0000256" key="1">
    <source>
        <dbReference type="ARBA" id="ARBA00004141"/>
    </source>
</evidence>
<dbReference type="CDD" id="cd17328">
    <property type="entry name" value="MFS_spinster_like"/>
    <property type="match status" value="1"/>
</dbReference>
<dbReference type="PROSITE" id="PS50850">
    <property type="entry name" value="MFS"/>
    <property type="match status" value="1"/>
</dbReference>
<name>A0ABY7TQ61_9SPHN</name>
<keyword evidence="4 6" id="KW-1133">Transmembrane helix</keyword>
<keyword evidence="3 6" id="KW-0812">Transmembrane</keyword>
<dbReference type="SUPFAM" id="SSF103473">
    <property type="entry name" value="MFS general substrate transporter"/>
    <property type="match status" value="1"/>
</dbReference>
<feature type="transmembrane region" description="Helical" evidence="6">
    <location>
        <begin position="143"/>
        <end position="164"/>
    </location>
</feature>
<evidence type="ECO:0000256" key="3">
    <source>
        <dbReference type="ARBA" id="ARBA00022692"/>
    </source>
</evidence>
<keyword evidence="2" id="KW-0813">Transport</keyword>
<organism evidence="8 9">
    <name type="scientific">Sphingomonas naphthae</name>
    <dbReference type="NCBI Taxonomy" id="1813468"/>
    <lineage>
        <taxon>Bacteria</taxon>
        <taxon>Pseudomonadati</taxon>
        <taxon>Pseudomonadota</taxon>
        <taxon>Alphaproteobacteria</taxon>
        <taxon>Sphingomonadales</taxon>
        <taxon>Sphingomonadaceae</taxon>
        <taxon>Sphingomonas</taxon>
    </lineage>
</organism>
<evidence type="ECO:0000313" key="9">
    <source>
        <dbReference type="Proteomes" id="UP001220395"/>
    </source>
</evidence>
<evidence type="ECO:0000313" key="8">
    <source>
        <dbReference type="EMBL" id="WCT75126.1"/>
    </source>
</evidence>
<dbReference type="Gene3D" id="1.20.1250.20">
    <property type="entry name" value="MFS general substrate transporter like domains"/>
    <property type="match status" value="2"/>
</dbReference>
<evidence type="ECO:0000256" key="5">
    <source>
        <dbReference type="ARBA" id="ARBA00023136"/>
    </source>
</evidence>
<gene>
    <name evidence="8" type="ORF">PQ455_07900</name>
</gene>
<dbReference type="InterPro" id="IPR036259">
    <property type="entry name" value="MFS_trans_sf"/>
</dbReference>
<evidence type="ECO:0000256" key="6">
    <source>
        <dbReference type="SAM" id="Phobius"/>
    </source>
</evidence>
<feature type="domain" description="Major facilitator superfamily (MFS) profile" evidence="7">
    <location>
        <begin position="17"/>
        <end position="446"/>
    </location>
</feature>
<feature type="transmembrane region" description="Helical" evidence="6">
    <location>
        <begin position="420"/>
        <end position="440"/>
    </location>
</feature>
<dbReference type="EMBL" id="CP117411">
    <property type="protein sequence ID" value="WCT75126.1"/>
    <property type="molecule type" value="Genomic_DNA"/>
</dbReference>
<evidence type="ECO:0000259" key="7">
    <source>
        <dbReference type="PROSITE" id="PS50850"/>
    </source>
</evidence>
<dbReference type="PANTHER" id="PTHR23505">
    <property type="entry name" value="SPINSTER"/>
    <property type="match status" value="1"/>
</dbReference>
<comment type="subcellular location">
    <subcellularLocation>
        <location evidence="1">Membrane</location>
        <topology evidence="1">Multi-pass membrane protein</topology>
    </subcellularLocation>
</comment>
<feature type="transmembrane region" description="Helical" evidence="6">
    <location>
        <begin position="225"/>
        <end position="252"/>
    </location>
</feature>
<keyword evidence="9" id="KW-1185">Reference proteome</keyword>
<keyword evidence="5 6" id="KW-0472">Membrane</keyword>
<dbReference type="InterPro" id="IPR011701">
    <property type="entry name" value="MFS"/>
</dbReference>
<dbReference type="Pfam" id="PF07690">
    <property type="entry name" value="MFS_1"/>
    <property type="match status" value="1"/>
</dbReference>
<feature type="transmembrane region" description="Helical" evidence="6">
    <location>
        <begin position="321"/>
        <end position="338"/>
    </location>
</feature>
<feature type="transmembrane region" description="Helical" evidence="6">
    <location>
        <begin position="55"/>
        <end position="76"/>
    </location>
</feature>